<proteinExistence type="predicted"/>
<dbReference type="GeneID" id="61384209"/>
<dbReference type="EMBL" id="JAVDNV010000002">
    <property type="protein sequence ID" value="MDQ2308364.1"/>
    <property type="molecule type" value="Genomic_DNA"/>
</dbReference>
<organism evidence="1 2">
    <name type="scientific">Pluralibacter gergoviae</name>
    <name type="common">Enterobacter gergoviae</name>
    <dbReference type="NCBI Taxonomy" id="61647"/>
    <lineage>
        <taxon>Bacteria</taxon>
        <taxon>Pseudomonadati</taxon>
        <taxon>Pseudomonadota</taxon>
        <taxon>Gammaproteobacteria</taxon>
        <taxon>Enterobacterales</taxon>
        <taxon>Enterobacteriaceae</taxon>
        <taxon>Pluralibacter</taxon>
    </lineage>
</organism>
<accession>A0AAW8HIM0</accession>
<dbReference type="AlphaFoldDB" id="A0AAW8HIM0"/>
<gene>
    <name evidence="1" type="ORF">RBJ30_04550</name>
</gene>
<evidence type="ECO:0000313" key="2">
    <source>
        <dbReference type="Proteomes" id="UP001236270"/>
    </source>
</evidence>
<evidence type="ECO:0000313" key="1">
    <source>
        <dbReference type="EMBL" id="MDQ2308364.1"/>
    </source>
</evidence>
<protein>
    <submittedName>
        <fullName evidence="1">Uncharacterized protein</fullName>
    </submittedName>
</protein>
<dbReference type="RefSeq" id="WP_048253099.1">
    <property type="nucleotide sequence ID" value="NZ_CACVCI010000001.1"/>
</dbReference>
<sequence length="237" mass="26915">MSASDLLRAKFHSDRQLALYAQHGFDSTLQASRQVASDIYAGLERVSWYSACLIPRYHEVCTELFSEDKRMLLSIKSIYRYRDVILILIELYLTSIIDDYNNGNEKNKIQHAVMTATGTLAQYTTGKGTRLALAMTASKAIAESGFVSSTISLRLSKKLPTFIAALQAIGFEQHCAMAARRLKSLDAKYYALLYTLELEMLYYYVEPIILKMVKSIISHYGIPVEELLEIIKREFNV</sequence>
<name>A0AAW8HIM0_PLUGE</name>
<dbReference type="Proteomes" id="UP001236270">
    <property type="component" value="Unassembled WGS sequence"/>
</dbReference>
<reference evidence="1" key="1">
    <citation type="submission" date="2023-08" db="EMBL/GenBank/DDBJ databases">
        <title>WGS of pathogenic bacterial species, Los Angeles County Public Health Laboratories.</title>
        <authorList>
            <person name="Garrigues J.M."/>
            <person name="Green N.M."/>
        </authorList>
    </citation>
    <scope>NUCLEOTIDE SEQUENCE</scope>
    <source>
        <strain evidence="1">LACPHL-BACT-2023-00068</strain>
    </source>
</reference>
<comment type="caution">
    <text evidence="1">The sequence shown here is derived from an EMBL/GenBank/DDBJ whole genome shotgun (WGS) entry which is preliminary data.</text>
</comment>